<evidence type="ECO:0000313" key="4">
    <source>
        <dbReference type="EnsemblMetazoa" id="Aqu2.1.19180_001"/>
    </source>
</evidence>
<dbReference type="InterPro" id="IPR002110">
    <property type="entry name" value="Ankyrin_rpt"/>
</dbReference>
<feature type="repeat" description="ANK" evidence="3">
    <location>
        <begin position="802"/>
        <end position="834"/>
    </location>
</feature>
<feature type="repeat" description="ANK" evidence="3">
    <location>
        <begin position="632"/>
        <end position="656"/>
    </location>
</feature>
<dbReference type="eggNOG" id="KOG4177">
    <property type="taxonomic scope" value="Eukaryota"/>
</dbReference>
<reference evidence="4" key="1">
    <citation type="submission" date="2017-05" db="UniProtKB">
        <authorList>
            <consortium name="EnsemblMetazoa"/>
        </authorList>
    </citation>
    <scope>IDENTIFICATION</scope>
</reference>
<feature type="repeat" description="ANK" evidence="3">
    <location>
        <begin position="599"/>
        <end position="631"/>
    </location>
</feature>
<evidence type="ECO:0000256" key="3">
    <source>
        <dbReference type="PROSITE-ProRule" id="PRU00023"/>
    </source>
</evidence>
<keyword evidence="1" id="KW-0677">Repeat</keyword>
<dbReference type="SMART" id="SM00248">
    <property type="entry name" value="ANK"/>
    <property type="match status" value="11"/>
</dbReference>
<feature type="repeat" description="ANK" evidence="3">
    <location>
        <begin position="531"/>
        <end position="563"/>
    </location>
</feature>
<dbReference type="InParanoid" id="A0A1X7TVS4"/>
<dbReference type="InterPro" id="IPR011029">
    <property type="entry name" value="DEATH-like_dom_sf"/>
</dbReference>
<dbReference type="Gene3D" id="1.25.40.20">
    <property type="entry name" value="Ankyrin repeat-containing domain"/>
    <property type="match status" value="3"/>
</dbReference>
<dbReference type="PANTHER" id="PTHR24198:SF165">
    <property type="entry name" value="ANKYRIN REPEAT-CONTAINING PROTEIN-RELATED"/>
    <property type="match status" value="1"/>
</dbReference>
<accession>A0A1X7TVS4</accession>
<dbReference type="InterPro" id="IPR036770">
    <property type="entry name" value="Ankyrin_rpt-contain_sf"/>
</dbReference>
<dbReference type="Pfam" id="PF12796">
    <property type="entry name" value="Ank_2"/>
    <property type="match status" value="3"/>
</dbReference>
<dbReference type="SUPFAM" id="SSF48403">
    <property type="entry name" value="Ankyrin repeat"/>
    <property type="match status" value="1"/>
</dbReference>
<evidence type="ECO:0000256" key="1">
    <source>
        <dbReference type="ARBA" id="ARBA00022737"/>
    </source>
</evidence>
<dbReference type="CDD" id="cd01670">
    <property type="entry name" value="Death"/>
    <property type="match status" value="1"/>
</dbReference>
<dbReference type="PROSITE" id="PS50088">
    <property type="entry name" value="ANK_REPEAT"/>
    <property type="match status" value="7"/>
</dbReference>
<feature type="repeat" description="ANK" evidence="3">
    <location>
        <begin position="736"/>
        <end position="768"/>
    </location>
</feature>
<dbReference type="PROSITE" id="PS50297">
    <property type="entry name" value="ANK_REP_REGION"/>
    <property type="match status" value="7"/>
</dbReference>
<dbReference type="STRING" id="400682.A0A1X7TVS4"/>
<dbReference type="PANTHER" id="PTHR24198">
    <property type="entry name" value="ANKYRIN REPEAT AND PROTEIN KINASE DOMAIN-CONTAINING PROTEIN"/>
    <property type="match status" value="1"/>
</dbReference>
<dbReference type="GO" id="GO:0005737">
    <property type="term" value="C:cytoplasm"/>
    <property type="evidence" value="ECO:0007669"/>
    <property type="project" value="TreeGrafter"/>
</dbReference>
<name>A0A1X7TVS4_AMPQE</name>
<dbReference type="Gene3D" id="1.10.533.10">
    <property type="entry name" value="Death Domain, Fas"/>
    <property type="match status" value="1"/>
</dbReference>
<organism evidence="4">
    <name type="scientific">Amphimedon queenslandica</name>
    <name type="common">Sponge</name>
    <dbReference type="NCBI Taxonomy" id="400682"/>
    <lineage>
        <taxon>Eukaryota</taxon>
        <taxon>Metazoa</taxon>
        <taxon>Porifera</taxon>
        <taxon>Demospongiae</taxon>
        <taxon>Heteroscleromorpha</taxon>
        <taxon>Haplosclerida</taxon>
        <taxon>Niphatidae</taxon>
        <taxon>Amphimedon</taxon>
    </lineage>
</organism>
<evidence type="ECO:0000256" key="2">
    <source>
        <dbReference type="ARBA" id="ARBA00023043"/>
    </source>
</evidence>
<dbReference type="OrthoDB" id="10254947at2759"/>
<dbReference type="Pfam" id="PF00023">
    <property type="entry name" value="Ank"/>
    <property type="match status" value="2"/>
</dbReference>
<keyword evidence="2 3" id="KW-0040">ANK repeat</keyword>
<feature type="repeat" description="ANK" evidence="3">
    <location>
        <begin position="835"/>
        <end position="859"/>
    </location>
</feature>
<proteinExistence type="predicted"/>
<feature type="repeat" description="ANK" evidence="3">
    <location>
        <begin position="870"/>
        <end position="902"/>
    </location>
</feature>
<sequence>MHCMTGFPPPKMASCSKMAESCTEDSNLATRDYEANEITPTASILSGRTLNIKDLSEVVRLLEKHNCSKKTYYRLGLSLKLSYNALEIIEGQYTKIDRRFTECLALWLRSAEKPTIPELITALRETDNAVANAISNAVADGVKEIIPMSESESLSNLSKPIVTPSTLEVNQDHPRQPVSNPGVHEMETVMDRLSILKPITHSLRQKYIDLVVAVKRSLQDHGVKLEDAKLLLKECFKDKTRDYPPLKEVINSLKEVQDFNGLFDFLSDRSFIGYLNYNLLKRLSNLSPHDDDLMNQVYDYEKKYAELLDKISCKDLVHLFDQWSELSPTIPVGLPYISFRLDSPWLLYRFYTWILTFGKFSWSEDAFLKQLRKNCIIITYAILPCVLDDVMRDLNDPVILKKLENKGVTVIELLQEEKYIVHKSTPSKEDEKIDFMDKEESILKAIPSSLAQLKTESTEQSIADSDTILASSVLQEMSLLEQGSIKEKAIMESSNLNKMLIEAINPYTKPEEVIDLLEAGADPNATECTLGGNTALFKAIKEDNVIILELLLNKGANPNIGSDRYTGTPLHCASEIGNADFVHLLVSKGNADVNAVDKRNRTPLFNAVDSGNIEVVDILLTHGGRTDAVNILDDTVLHYASESGKADIVQLLIAKGKADVNTVNKWTKRTPLLNAVESYRCSIKVIDTLLHNGAKTDIVNIDGETLLHCASKSGKAEILKFFTKREDCDVNALDKYNRTPLFNAVKSGSIEAVDILLTNGARTDVVDEDNKILLHYASKSDKVEMLNFWIRRNYDVNALDKNNRTPLFDAIDSDNIEIVEVLLNNGAKTDVVDKSGETPLHYACMTGKADIVKLLITKGNADANALNKRSEKTPLFYAVDSGSIEAVDILLTHGARTDVVDKVSEIYKIYLLYYQLS</sequence>
<protein>
    <submittedName>
        <fullName evidence="4">Uncharacterized protein</fullName>
    </submittedName>
</protein>
<dbReference type="EnsemblMetazoa" id="Aqu2.1.19180_001">
    <property type="protein sequence ID" value="Aqu2.1.19180_001"/>
    <property type="gene ID" value="Aqu2.1.19180"/>
</dbReference>
<dbReference type="AlphaFoldDB" id="A0A1X7TVS4"/>